<name>A0ABU4WFI3_9BACT</name>
<keyword evidence="1" id="KW-0812">Transmembrane</keyword>
<accession>A0ABU4WFI3</accession>
<dbReference type="Proteomes" id="UP001275932">
    <property type="component" value="Unassembled WGS sequence"/>
</dbReference>
<keyword evidence="1" id="KW-0472">Membrane</keyword>
<dbReference type="RefSeq" id="WP_370396773.1">
    <property type="nucleotide sequence ID" value="NZ_JALBUT010000004.1"/>
</dbReference>
<keyword evidence="1" id="KW-1133">Transmembrane helix</keyword>
<organism evidence="2 3">
    <name type="scientific">Intestinicryptomonas porci</name>
    <dbReference type="NCBI Taxonomy" id="2926320"/>
    <lineage>
        <taxon>Bacteria</taxon>
        <taxon>Pseudomonadati</taxon>
        <taxon>Verrucomicrobiota</taxon>
        <taxon>Opitutia</taxon>
        <taxon>Opitutales</taxon>
        <taxon>Intestinicryptomonaceae</taxon>
        <taxon>Intestinicryptomonas</taxon>
    </lineage>
</organism>
<comment type="caution">
    <text evidence="2">The sequence shown here is derived from an EMBL/GenBank/DDBJ whole genome shotgun (WGS) entry which is preliminary data.</text>
</comment>
<gene>
    <name evidence="2" type="ORF">MOX91_03920</name>
</gene>
<sequence length="493" mass="56435">MKIRHFKPKHQKNSLFLKVMIAVGALMTAALILAGGIMVTQAILPNETEFEAAPPAQQNQVEPEKQKRKVITKNVQKRSASLVKRINIVQPQQINTPQVEISLPSGMGGDGTNGIGISDFSGMTNLSAMKIDLPEMDIFGAKAKSDRVFIAFDASPYMMNDDMGGLESYNIVRDEIKKLIKMLPAACVFNVMAFDVYHKEARDVCFRNLVPATAANKATFDRWISVINKDTKRVGLHDYRDRQYEMKYPSPPSSLFQKTETGENFWFRWDGAYKSEVYDRYRIYQTAIEQGAGAIWILTAKWPAPNEYMMPVSQDLMRYQFKEQEKNIKKAKQEGKHVATKEDWDNWHKANQEFINKAKAWVDAENARRKSKGIPLKVVLDFRSFAEHELKLKVPKLNGTPADQFAPDIRPKIKRYNNLSLLAAYEPIFKKVYDERGLNRPTVNIIILLNRKEEWNNKKNAVPKSWAFRNGKGTVRILRGGKPVSEYEQPEKK</sequence>
<evidence type="ECO:0000256" key="1">
    <source>
        <dbReference type="SAM" id="Phobius"/>
    </source>
</evidence>
<proteinExistence type="predicted"/>
<reference evidence="2 3" key="1">
    <citation type="submission" date="2022-03" db="EMBL/GenBank/DDBJ databases">
        <title>Novel taxa within the pig intestine.</title>
        <authorList>
            <person name="Wylensek D."/>
            <person name="Bishof K."/>
            <person name="Afrizal A."/>
            <person name="Clavel T."/>
        </authorList>
    </citation>
    <scope>NUCLEOTIDE SEQUENCE [LARGE SCALE GENOMIC DNA]</scope>
    <source>
        <strain evidence="2 3">CLA-KB-P66</strain>
    </source>
</reference>
<protein>
    <recommendedName>
        <fullName evidence="4">VWA domain-containing protein</fullName>
    </recommendedName>
</protein>
<evidence type="ECO:0008006" key="4">
    <source>
        <dbReference type="Google" id="ProtNLM"/>
    </source>
</evidence>
<evidence type="ECO:0000313" key="3">
    <source>
        <dbReference type="Proteomes" id="UP001275932"/>
    </source>
</evidence>
<evidence type="ECO:0000313" key="2">
    <source>
        <dbReference type="EMBL" id="MDX8415326.1"/>
    </source>
</evidence>
<dbReference type="EMBL" id="JALBUT010000004">
    <property type="protein sequence ID" value="MDX8415326.1"/>
    <property type="molecule type" value="Genomic_DNA"/>
</dbReference>
<feature type="transmembrane region" description="Helical" evidence="1">
    <location>
        <begin position="21"/>
        <end position="44"/>
    </location>
</feature>
<keyword evidence="3" id="KW-1185">Reference proteome</keyword>